<protein>
    <submittedName>
        <fullName evidence="2">Uncharacterized protein</fullName>
    </submittedName>
</protein>
<feature type="region of interest" description="Disordered" evidence="1">
    <location>
        <begin position="1"/>
        <end position="26"/>
    </location>
</feature>
<evidence type="ECO:0000313" key="2">
    <source>
        <dbReference type="EMBL" id="MBY85530.1"/>
    </source>
</evidence>
<sequence>MINDLSGKKRKHQTSPSTPKINSNDSTESTLLFLRSTLRTALYEAKTAQASSSETSYLVELLSTMDEALNNLLTKKCKIGNPITEYRICEHHNEDGVVKNQDFPVSTRNIFEVRTTRKSIQKRGRY</sequence>
<feature type="compositionally biased region" description="Polar residues" evidence="1">
    <location>
        <begin position="14"/>
        <end position="25"/>
    </location>
</feature>
<name>A0A2S2R756_9HEMI</name>
<gene>
    <name evidence="2" type="ORF">g.71294</name>
</gene>
<accession>A0A2S2R756</accession>
<dbReference type="EMBL" id="GGMS01016327">
    <property type="protein sequence ID" value="MBY85530.1"/>
    <property type="molecule type" value="Transcribed_RNA"/>
</dbReference>
<proteinExistence type="predicted"/>
<evidence type="ECO:0000256" key="1">
    <source>
        <dbReference type="SAM" id="MobiDB-lite"/>
    </source>
</evidence>
<dbReference type="AlphaFoldDB" id="A0A2S2R756"/>
<organism evidence="2">
    <name type="scientific">Sipha flava</name>
    <name type="common">yellow sugarcane aphid</name>
    <dbReference type="NCBI Taxonomy" id="143950"/>
    <lineage>
        <taxon>Eukaryota</taxon>
        <taxon>Metazoa</taxon>
        <taxon>Ecdysozoa</taxon>
        <taxon>Arthropoda</taxon>
        <taxon>Hexapoda</taxon>
        <taxon>Insecta</taxon>
        <taxon>Pterygota</taxon>
        <taxon>Neoptera</taxon>
        <taxon>Paraneoptera</taxon>
        <taxon>Hemiptera</taxon>
        <taxon>Sternorrhyncha</taxon>
        <taxon>Aphidomorpha</taxon>
        <taxon>Aphidoidea</taxon>
        <taxon>Aphididae</taxon>
        <taxon>Sipha</taxon>
    </lineage>
</organism>
<reference evidence="2" key="1">
    <citation type="submission" date="2018-04" db="EMBL/GenBank/DDBJ databases">
        <title>Transcriptome assembly of Sipha flava.</title>
        <authorList>
            <person name="Scully E.D."/>
            <person name="Geib S.M."/>
            <person name="Palmer N.A."/>
            <person name="Koch K."/>
            <person name="Bradshaw J."/>
            <person name="Heng-Moss T."/>
            <person name="Sarath G."/>
        </authorList>
    </citation>
    <scope>NUCLEOTIDE SEQUENCE</scope>
</reference>